<accession>A0ACC0PB02</accession>
<proteinExistence type="predicted"/>
<organism evidence="1 2">
    <name type="scientific">Rhododendron molle</name>
    <name type="common">Chinese azalea</name>
    <name type="synonym">Azalea mollis</name>
    <dbReference type="NCBI Taxonomy" id="49168"/>
    <lineage>
        <taxon>Eukaryota</taxon>
        <taxon>Viridiplantae</taxon>
        <taxon>Streptophyta</taxon>
        <taxon>Embryophyta</taxon>
        <taxon>Tracheophyta</taxon>
        <taxon>Spermatophyta</taxon>
        <taxon>Magnoliopsida</taxon>
        <taxon>eudicotyledons</taxon>
        <taxon>Gunneridae</taxon>
        <taxon>Pentapetalae</taxon>
        <taxon>asterids</taxon>
        <taxon>Ericales</taxon>
        <taxon>Ericaceae</taxon>
        <taxon>Ericoideae</taxon>
        <taxon>Rhodoreae</taxon>
        <taxon>Rhododendron</taxon>
    </lineage>
</organism>
<keyword evidence="2" id="KW-1185">Reference proteome</keyword>
<protein>
    <submittedName>
        <fullName evidence="1">Uncharacterized protein</fullName>
    </submittedName>
</protein>
<dbReference type="EMBL" id="CM046390">
    <property type="protein sequence ID" value="KAI8562605.1"/>
    <property type="molecule type" value="Genomic_DNA"/>
</dbReference>
<evidence type="ECO:0000313" key="2">
    <source>
        <dbReference type="Proteomes" id="UP001062846"/>
    </source>
</evidence>
<comment type="caution">
    <text evidence="1">The sequence shown here is derived from an EMBL/GenBank/DDBJ whole genome shotgun (WGS) entry which is preliminary data.</text>
</comment>
<dbReference type="Proteomes" id="UP001062846">
    <property type="component" value="Chromosome 3"/>
</dbReference>
<sequence length="206" mass="23915">MGSKLNNIEKRLDEIVIQMRLFEFVVTQVERLIETETETCPSMNTRRIIRREDDKEELVRLLLSSGYEENVPIIPIVGIGGLGKTTLAHLVYEDHRIKENFTKRLWVCISNDFDIKRILLKILQEDGDNWHSSFSKEGLQHLQKQVTKLLSDDKFLLSLDDVWNGDVVKWNRLGDLLITRERGSRIVVTTHSETVALIVRTCNMEP</sequence>
<gene>
    <name evidence="1" type="ORF">RHMOL_Rhmol03G0047700</name>
</gene>
<reference evidence="1" key="1">
    <citation type="submission" date="2022-02" db="EMBL/GenBank/DDBJ databases">
        <title>Plant Genome Project.</title>
        <authorList>
            <person name="Zhang R.-G."/>
        </authorList>
    </citation>
    <scope>NUCLEOTIDE SEQUENCE</scope>
    <source>
        <strain evidence="1">AT1</strain>
    </source>
</reference>
<name>A0ACC0PB02_RHOML</name>
<evidence type="ECO:0000313" key="1">
    <source>
        <dbReference type="EMBL" id="KAI8562605.1"/>
    </source>
</evidence>